<evidence type="ECO:0000259" key="12">
    <source>
        <dbReference type="SMART" id="SM00228"/>
    </source>
</evidence>
<feature type="transmembrane region" description="Helical" evidence="11">
    <location>
        <begin position="7"/>
        <end position="29"/>
    </location>
</feature>
<evidence type="ECO:0000256" key="11">
    <source>
        <dbReference type="RuleBase" id="RU362031"/>
    </source>
</evidence>
<dbReference type="Gene3D" id="2.30.42.10">
    <property type="match status" value="1"/>
</dbReference>
<accession>A0A327MDN4</accession>
<feature type="transmembrane region" description="Helical" evidence="11">
    <location>
        <begin position="331"/>
        <end position="347"/>
    </location>
</feature>
<comment type="caution">
    <text evidence="13">The sequence shown here is derived from an EMBL/GenBank/DDBJ whole genome shotgun (WGS) entry which is preliminary data.</text>
</comment>
<evidence type="ECO:0000256" key="10">
    <source>
        <dbReference type="ARBA" id="ARBA00023136"/>
    </source>
</evidence>
<dbReference type="Proteomes" id="UP000249065">
    <property type="component" value="Unassembled WGS sequence"/>
</dbReference>
<dbReference type="SUPFAM" id="SSF50156">
    <property type="entry name" value="PDZ domain-like"/>
    <property type="match status" value="1"/>
</dbReference>
<dbReference type="CDD" id="cd23081">
    <property type="entry name" value="cpPDZ_EcRseP-like"/>
    <property type="match status" value="1"/>
</dbReference>
<dbReference type="PANTHER" id="PTHR42837">
    <property type="entry name" value="REGULATOR OF SIGMA-E PROTEASE RSEP"/>
    <property type="match status" value="1"/>
</dbReference>
<dbReference type="InterPro" id="IPR004387">
    <property type="entry name" value="Pept_M50_Zn"/>
</dbReference>
<evidence type="ECO:0000313" key="14">
    <source>
        <dbReference type="Proteomes" id="UP000249065"/>
    </source>
</evidence>
<comment type="subcellular location">
    <subcellularLocation>
        <location evidence="2">Membrane</location>
        <topology evidence="2">Multi-pass membrane protein</topology>
    </subcellularLocation>
</comment>
<dbReference type="CDD" id="cd06163">
    <property type="entry name" value="S2P-M50_PDZ_RseP-like"/>
    <property type="match status" value="1"/>
</dbReference>
<evidence type="ECO:0000256" key="1">
    <source>
        <dbReference type="ARBA" id="ARBA00001947"/>
    </source>
</evidence>
<organism evidence="13 14">
    <name type="scientific">Roseicella frigidaeris</name>
    <dbReference type="NCBI Taxonomy" id="2230885"/>
    <lineage>
        <taxon>Bacteria</taxon>
        <taxon>Pseudomonadati</taxon>
        <taxon>Pseudomonadota</taxon>
        <taxon>Alphaproteobacteria</taxon>
        <taxon>Acetobacterales</taxon>
        <taxon>Roseomonadaceae</taxon>
        <taxon>Roseicella</taxon>
    </lineage>
</organism>
<dbReference type="Pfam" id="PF17820">
    <property type="entry name" value="PDZ_6"/>
    <property type="match status" value="1"/>
</dbReference>
<dbReference type="InterPro" id="IPR041489">
    <property type="entry name" value="PDZ_6"/>
</dbReference>
<reference evidence="14" key="1">
    <citation type="submission" date="2018-06" db="EMBL/GenBank/DDBJ databases">
        <authorList>
            <person name="Khan S.A."/>
        </authorList>
    </citation>
    <scope>NUCLEOTIDE SEQUENCE [LARGE SCALE GENOMIC DNA]</scope>
    <source>
        <strain evidence="14">DB-1506</strain>
    </source>
</reference>
<evidence type="ECO:0000256" key="2">
    <source>
        <dbReference type="ARBA" id="ARBA00004141"/>
    </source>
</evidence>
<feature type="transmembrane region" description="Helical" evidence="11">
    <location>
        <begin position="283"/>
        <end position="303"/>
    </location>
</feature>
<feature type="transmembrane region" description="Helical" evidence="11">
    <location>
        <begin position="104"/>
        <end position="127"/>
    </location>
</feature>
<dbReference type="GO" id="GO:0016020">
    <property type="term" value="C:membrane"/>
    <property type="evidence" value="ECO:0007669"/>
    <property type="project" value="UniProtKB-SubCell"/>
</dbReference>
<dbReference type="AlphaFoldDB" id="A0A327MDN4"/>
<keyword evidence="4 13" id="KW-0645">Protease</keyword>
<keyword evidence="5 11" id="KW-0812">Transmembrane</keyword>
<dbReference type="SMART" id="SM00228">
    <property type="entry name" value="PDZ"/>
    <property type="match status" value="1"/>
</dbReference>
<dbReference type="OrthoDB" id="9782003at2"/>
<dbReference type="InterPro" id="IPR036034">
    <property type="entry name" value="PDZ_sf"/>
</dbReference>
<keyword evidence="8 11" id="KW-1133">Transmembrane helix</keyword>
<dbReference type="GO" id="GO:0046872">
    <property type="term" value="F:metal ion binding"/>
    <property type="evidence" value="ECO:0007669"/>
    <property type="project" value="UniProtKB-KW"/>
</dbReference>
<dbReference type="PANTHER" id="PTHR42837:SF2">
    <property type="entry name" value="MEMBRANE METALLOPROTEASE ARASP2, CHLOROPLASTIC-RELATED"/>
    <property type="match status" value="1"/>
</dbReference>
<keyword evidence="7 11" id="KW-0862">Zinc</keyword>
<dbReference type="GO" id="GO:0006508">
    <property type="term" value="P:proteolysis"/>
    <property type="evidence" value="ECO:0007669"/>
    <property type="project" value="UniProtKB-KW"/>
</dbReference>
<dbReference type="NCBIfam" id="TIGR00054">
    <property type="entry name" value="RIP metalloprotease RseP"/>
    <property type="match status" value="1"/>
</dbReference>
<dbReference type="GO" id="GO:0004222">
    <property type="term" value="F:metalloendopeptidase activity"/>
    <property type="evidence" value="ECO:0007669"/>
    <property type="project" value="InterPro"/>
</dbReference>
<evidence type="ECO:0000256" key="5">
    <source>
        <dbReference type="ARBA" id="ARBA00022692"/>
    </source>
</evidence>
<protein>
    <recommendedName>
        <fullName evidence="11">Zinc metalloprotease</fullName>
        <ecNumber evidence="11">3.4.24.-</ecNumber>
    </recommendedName>
</protein>
<proteinExistence type="inferred from homology"/>
<evidence type="ECO:0000256" key="8">
    <source>
        <dbReference type="ARBA" id="ARBA00022989"/>
    </source>
</evidence>
<evidence type="ECO:0000313" key="13">
    <source>
        <dbReference type="EMBL" id="RAI60526.1"/>
    </source>
</evidence>
<comment type="cofactor">
    <cofactor evidence="1 11">
        <name>Zn(2+)</name>
        <dbReference type="ChEBI" id="CHEBI:29105"/>
    </cofactor>
</comment>
<evidence type="ECO:0000256" key="6">
    <source>
        <dbReference type="ARBA" id="ARBA00022801"/>
    </source>
</evidence>
<keyword evidence="14" id="KW-1185">Reference proteome</keyword>
<dbReference type="InterPro" id="IPR008915">
    <property type="entry name" value="Peptidase_M50"/>
</dbReference>
<feature type="domain" description="PDZ" evidence="12">
    <location>
        <begin position="121"/>
        <end position="192"/>
    </location>
</feature>
<keyword evidence="9 11" id="KW-0482">Metalloprotease</keyword>
<dbReference type="EMBL" id="QLIX01000002">
    <property type="protein sequence ID" value="RAI60526.1"/>
    <property type="molecule type" value="Genomic_DNA"/>
</dbReference>
<name>A0A327MDN4_9PROT</name>
<keyword evidence="11" id="KW-0479">Metal-binding</keyword>
<sequence>MPALPRTLLAFAVVLGVLVFVHELGHYLAARWRGVHVEAFSIGFGRPVLRGRDRHGTEWRLGWIPLGGYVKMHGQETPEDAPPEVRATWQPGRTFHGKSVGSRAIVVAAGPIANFLLAMVLFAGLFMTAGRPVSNTSLAAVVEASAAARAGLRPGDEILALDDRKVTRFEQVQRYVQQRPGQPIALHLRRDGGETTVTVVPEAREGGGGTVGVLGVQGGAVRFERLDPFSAAAAGVAQTADITWQTLAGIGEMIVGKRSAKELGGPIRIAEISGEAASLGMGALVNLMAVLSVSLGLLNLFPIPVLDGGHLMFYAAEAIRGRPLPPRIQEYGFRAGFALLIALFLFASRNDIVEGGVGRFVARLFG</sequence>
<gene>
    <name evidence="13" type="primary">rseP</name>
    <name evidence="13" type="ORF">DOO78_03760</name>
</gene>
<keyword evidence="10 11" id="KW-0472">Membrane</keyword>
<comment type="similarity">
    <text evidence="3 11">Belongs to the peptidase M50B family.</text>
</comment>
<evidence type="ECO:0000256" key="4">
    <source>
        <dbReference type="ARBA" id="ARBA00022670"/>
    </source>
</evidence>
<dbReference type="Pfam" id="PF02163">
    <property type="entry name" value="Peptidase_M50"/>
    <property type="match status" value="1"/>
</dbReference>
<evidence type="ECO:0000256" key="3">
    <source>
        <dbReference type="ARBA" id="ARBA00007931"/>
    </source>
</evidence>
<evidence type="ECO:0000256" key="9">
    <source>
        <dbReference type="ARBA" id="ARBA00023049"/>
    </source>
</evidence>
<dbReference type="EC" id="3.4.24.-" evidence="11"/>
<keyword evidence="6 11" id="KW-0378">Hydrolase</keyword>
<dbReference type="InterPro" id="IPR001478">
    <property type="entry name" value="PDZ"/>
</dbReference>
<evidence type="ECO:0000256" key="7">
    <source>
        <dbReference type="ARBA" id="ARBA00022833"/>
    </source>
</evidence>